<dbReference type="InterPro" id="IPR009061">
    <property type="entry name" value="DNA-bd_dom_put_sf"/>
</dbReference>
<dbReference type="SUPFAM" id="SSF46955">
    <property type="entry name" value="Putative DNA-binding domain"/>
    <property type="match status" value="1"/>
</dbReference>
<dbReference type="RefSeq" id="WP_188652260.1">
    <property type="nucleotide sequence ID" value="NZ_BMNR01000004.1"/>
</dbReference>
<dbReference type="CDD" id="cd01104">
    <property type="entry name" value="HTH_MlrA-CarA"/>
    <property type="match status" value="1"/>
</dbReference>
<protein>
    <submittedName>
        <fullName evidence="6">MerR family transcriptional regulator</fullName>
    </submittedName>
</protein>
<dbReference type="GO" id="GO:0031419">
    <property type="term" value="F:cobalamin binding"/>
    <property type="evidence" value="ECO:0007669"/>
    <property type="project" value="InterPro"/>
</dbReference>
<evidence type="ECO:0000256" key="1">
    <source>
        <dbReference type="ARBA" id="ARBA00022491"/>
    </source>
</evidence>
<dbReference type="AlphaFoldDB" id="A0A8J3BIM7"/>
<evidence type="ECO:0000256" key="2">
    <source>
        <dbReference type="ARBA" id="ARBA00023015"/>
    </source>
</evidence>
<dbReference type="Gene3D" id="1.10.1240.10">
    <property type="entry name" value="Methionine synthase domain"/>
    <property type="match status" value="1"/>
</dbReference>
<keyword evidence="7" id="KW-1185">Reference proteome</keyword>
<reference evidence="6" key="2">
    <citation type="submission" date="2020-09" db="EMBL/GenBank/DDBJ databases">
        <authorList>
            <person name="Sun Q."/>
            <person name="Ohkuma M."/>
        </authorList>
    </citation>
    <scope>NUCLEOTIDE SEQUENCE</scope>
    <source>
        <strain evidence="6">JCM 12862</strain>
    </source>
</reference>
<dbReference type="InterPro" id="IPR000551">
    <property type="entry name" value="MerR-type_HTH_dom"/>
</dbReference>
<dbReference type="SMART" id="SM00422">
    <property type="entry name" value="HTH_MERR"/>
    <property type="match status" value="1"/>
</dbReference>
<name>A0A8J3BIM7_9FLAO</name>
<dbReference type="InterPro" id="IPR036724">
    <property type="entry name" value="Cobalamin-bd_sf"/>
</dbReference>
<dbReference type="Gene3D" id="3.40.50.280">
    <property type="entry name" value="Cobalamin-binding domain"/>
    <property type="match status" value="1"/>
</dbReference>
<keyword evidence="1" id="KW-0678">Repressor</keyword>
<dbReference type="GO" id="GO:0003700">
    <property type="term" value="F:DNA-binding transcription factor activity"/>
    <property type="evidence" value="ECO:0007669"/>
    <property type="project" value="InterPro"/>
</dbReference>
<dbReference type="GO" id="GO:0046872">
    <property type="term" value="F:metal ion binding"/>
    <property type="evidence" value="ECO:0007669"/>
    <property type="project" value="InterPro"/>
</dbReference>
<evidence type="ECO:0000313" key="7">
    <source>
        <dbReference type="Proteomes" id="UP000612329"/>
    </source>
</evidence>
<keyword evidence="3" id="KW-0238">DNA-binding</keyword>
<reference evidence="6" key="1">
    <citation type="journal article" date="2014" name="Int. J. Syst. Evol. Microbiol.">
        <title>Complete genome sequence of Corynebacterium casei LMG S-19264T (=DSM 44701T), isolated from a smear-ripened cheese.</title>
        <authorList>
            <consortium name="US DOE Joint Genome Institute (JGI-PGF)"/>
            <person name="Walter F."/>
            <person name="Albersmeier A."/>
            <person name="Kalinowski J."/>
            <person name="Ruckert C."/>
        </authorList>
    </citation>
    <scope>NUCLEOTIDE SEQUENCE</scope>
    <source>
        <strain evidence="6">JCM 12862</strain>
    </source>
</reference>
<dbReference type="InterPro" id="IPR036594">
    <property type="entry name" value="Meth_synthase_dom"/>
</dbReference>
<keyword evidence="2" id="KW-0805">Transcription regulation</keyword>
<proteinExistence type="predicted"/>
<dbReference type="GO" id="GO:0003677">
    <property type="term" value="F:DNA binding"/>
    <property type="evidence" value="ECO:0007669"/>
    <property type="project" value="UniProtKB-KW"/>
</dbReference>
<dbReference type="InterPro" id="IPR047057">
    <property type="entry name" value="MerR_fam"/>
</dbReference>
<dbReference type="PANTHER" id="PTHR30204">
    <property type="entry name" value="REDOX-CYCLING DRUG-SENSING TRANSCRIPTIONAL ACTIVATOR SOXR"/>
    <property type="match status" value="1"/>
</dbReference>
<dbReference type="SUPFAM" id="SSF52242">
    <property type="entry name" value="Cobalamin (vitamin B12)-binding domain"/>
    <property type="match status" value="1"/>
</dbReference>
<dbReference type="Pfam" id="PF02607">
    <property type="entry name" value="B12-binding_2"/>
    <property type="match status" value="1"/>
</dbReference>
<evidence type="ECO:0000256" key="3">
    <source>
        <dbReference type="ARBA" id="ARBA00023125"/>
    </source>
</evidence>
<keyword evidence="4" id="KW-0804">Transcription</keyword>
<dbReference type="Gene3D" id="1.10.1660.10">
    <property type="match status" value="1"/>
</dbReference>
<evidence type="ECO:0000256" key="4">
    <source>
        <dbReference type="ARBA" id="ARBA00023163"/>
    </source>
</evidence>
<dbReference type="InterPro" id="IPR003759">
    <property type="entry name" value="Cbl-bd_cap"/>
</dbReference>
<sequence>MNNIKTEFSIKDLENLSGIKAHTIRIWEKRYDLFQPKRTDTNIRYYSTESLQKVLNVAFLNNNGYKISKISKLSNEDISSLVKEIASKELSKNDHSINDLKLAMLTFDQQLFSKTYKELIDKKPFKDVFYDAFIPLLNEIGLLWQTDTITPAHEHFISTRIKQKILLNIEKTQDTPKNNCKKTFVFFLPENEIHDIGLLFIDYKLINKGYETLFLGQSIPTDNLKDVLKFFDDIIFITYFTVKPVKEDIDDYLDDFYNKLLKNKSNELWVLGYLIKHIDTNNIPDQITPFTSIKKLISNLKNIS</sequence>
<accession>A0A8J3BIM7</accession>
<dbReference type="Pfam" id="PF13411">
    <property type="entry name" value="MerR_1"/>
    <property type="match status" value="1"/>
</dbReference>
<dbReference type="Proteomes" id="UP000612329">
    <property type="component" value="Unassembled WGS sequence"/>
</dbReference>
<evidence type="ECO:0000259" key="5">
    <source>
        <dbReference type="PROSITE" id="PS50937"/>
    </source>
</evidence>
<organism evidence="6 7">
    <name type="scientific">Yeosuana aromativorans</name>
    <dbReference type="NCBI Taxonomy" id="288019"/>
    <lineage>
        <taxon>Bacteria</taxon>
        <taxon>Pseudomonadati</taxon>
        <taxon>Bacteroidota</taxon>
        <taxon>Flavobacteriia</taxon>
        <taxon>Flavobacteriales</taxon>
        <taxon>Flavobacteriaceae</taxon>
        <taxon>Yeosuana</taxon>
    </lineage>
</organism>
<comment type="caution">
    <text evidence="6">The sequence shown here is derived from an EMBL/GenBank/DDBJ whole genome shotgun (WGS) entry which is preliminary data.</text>
</comment>
<dbReference type="PROSITE" id="PS50937">
    <property type="entry name" value="HTH_MERR_2"/>
    <property type="match status" value="1"/>
</dbReference>
<dbReference type="PANTHER" id="PTHR30204:SF69">
    <property type="entry name" value="MERR-FAMILY TRANSCRIPTIONAL REGULATOR"/>
    <property type="match status" value="1"/>
</dbReference>
<evidence type="ECO:0000313" key="6">
    <source>
        <dbReference type="EMBL" id="GGK24227.1"/>
    </source>
</evidence>
<dbReference type="EMBL" id="BMNR01000004">
    <property type="protein sequence ID" value="GGK24227.1"/>
    <property type="molecule type" value="Genomic_DNA"/>
</dbReference>
<gene>
    <name evidence="6" type="ORF">GCM10007962_18070</name>
</gene>
<feature type="domain" description="HTH merR-type" evidence="5">
    <location>
        <begin position="7"/>
        <end position="76"/>
    </location>
</feature>